<feature type="non-terminal residue" evidence="1">
    <location>
        <position position="1"/>
    </location>
</feature>
<dbReference type="Proteomes" id="UP001529510">
    <property type="component" value="Unassembled WGS sequence"/>
</dbReference>
<name>A0ABD0PZ08_CIRMR</name>
<gene>
    <name evidence="1" type="ORF">M9458_024711</name>
</gene>
<evidence type="ECO:0000313" key="1">
    <source>
        <dbReference type="EMBL" id="KAL0179269.1"/>
    </source>
</evidence>
<dbReference type="AlphaFoldDB" id="A0ABD0PZ08"/>
<dbReference type="EMBL" id="JAMKFB020000012">
    <property type="protein sequence ID" value="KAL0179269.1"/>
    <property type="molecule type" value="Genomic_DNA"/>
</dbReference>
<sequence>VSLESRDAHLSALVQEAQRRASELSTQVMRESLSLETSDKEKQLKAWEWRCKLYKRMRTGFEHA</sequence>
<protein>
    <submittedName>
        <fullName evidence="1">Uncharacterized protein</fullName>
    </submittedName>
</protein>
<proteinExistence type="predicted"/>
<feature type="non-terminal residue" evidence="1">
    <location>
        <position position="64"/>
    </location>
</feature>
<accession>A0ABD0PZ08</accession>
<keyword evidence="2" id="KW-1185">Reference proteome</keyword>
<evidence type="ECO:0000313" key="2">
    <source>
        <dbReference type="Proteomes" id="UP001529510"/>
    </source>
</evidence>
<reference evidence="1 2" key="1">
    <citation type="submission" date="2024-05" db="EMBL/GenBank/DDBJ databases">
        <title>Genome sequencing and assembly of Indian major carp, Cirrhinus mrigala (Hamilton, 1822).</title>
        <authorList>
            <person name="Mohindra V."/>
            <person name="Chowdhury L.M."/>
            <person name="Lal K."/>
            <person name="Jena J.K."/>
        </authorList>
    </citation>
    <scope>NUCLEOTIDE SEQUENCE [LARGE SCALE GENOMIC DNA]</scope>
    <source>
        <strain evidence="1">CM1030</strain>
        <tissue evidence="1">Blood</tissue>
    </source>
</reference>
<organism evidence="1 2">
    <name type="scientific">Cirrhinus mrigala</name>
    <name type="common">Mrigala</name>
    <dbReference type="NCBI Taxonomy" id="683832"/>
    <lineage>
        <taxon>Eukaryota</taxon>
        <taxon>Metazoa</taxon>
        <taxon>Chordata</taxon>
        <taxon>Craniata</taxon>
        <taxon>Vertebrata</taxon>
        <taxon>Euteleostomi</taxon>
        <taxon>Actinopterygii</taxon>
        <taxon>Neopterygii</taxon>
        <taxon>Teleostei</taxon>
        <taxon>Ostariophysi</taxon>
        <taxon>Cypriniformes</taxon>
        <taxon>Cyprinidae</taxon>
        <taxon>Labeoninae</taxon>
        <taxon>Labeonini</taxon>
        <taxon>Cirrhinus</taxon>
    </lineage>
</organism>
<comment type="caution">
    <text evidence="1">The sequence shown here is derived from an EMBL/GenBank/DDBJ whole genome shotgun (WGS) entry which is preliminary data.</text>
</comment>